<name>A0A016SFP6_9BILA</name>
<accession>A0A016SFP6</accession>
<comment type="caution">
    <text evidence="2">The sequence shown here is derived from an EMBL/GenBank/DDBJ whole genome shotgun (WGS) entry which is preliminary data.</text>
</comment>
<dbReference type="AlphaFoldDB" id="A0A016SFP6"/>
<gene>
    <name evidence="2" type="primary">Acey_s0236.g3225</name>
    <name evidence="2" type="ORF">Y032_0236g3225</name>
</gene>
<protein>
    <submittedName>
        <fullName evidence="2">Uncharacterized protein</fullName>
    </submittedName>
</protein>
<dbReference type="EMBL" id="JARK01001572">
    <property type="protein sequence ID" value="EYB89104.1"/>
    <property type="molecule type" value="Genomic_DNA"/>
</dbReference>
<feature type="compositionally biased region" description="Low complexity" evidence="1">
    <location>
        <begin position="136"/>
        <end position="156"/>
    </location>
</feature>
<evidence type="ECO:0000313" key="2">
    <source>
        <dbReference type="EMBL" id="EYB89104.1"/>
    </source>
</evidence>
<reference evidence="3" key="1">
    <citation type="journal article" date="2015" name="Nat. Genet.">
        <title>The genome and transcriptome of the zoonotic hookworm Ancylostoma ceylanicum identify infection-specific gene families.</title>
        <authorList>
            <person name="Schwarz E.M."/>
            <person name="Hu Y."/>
            <person name="Antoshechkin I."/>
            <person name="Miller M.M."/>
            <person name="Sternberg P.W."/>
            <person name="Aroian R.V."/>
        </authorList>
    </citation>
    <scope>NUCLEOTIDE SEQUENCE</scope>
    <source>
        <strain evidence="3">HY135</strain>
    </source>
</reference>
<feature type="region of interest" description="Disordered" evidence="1">
    <location>
        <begin position="133"/>
        <end position="156"/>
    </location>
</feature>
<keyword evidence="3" id="KW-1185">Reference proteome</keyword>
<proteinExistence type="predicted"/>
<dbReference type="Proteomes" id="UP000024635">
    <property type="component" value="Unassembled WGS sequence"/>
</dbReference>
<sequence>MGPSSFGRLGFWRFPHCWATADRSSIGDPYSIAFLTNRAWWTHPHSVLSRSGAFFIPLSADPCVGAFLTTAPRRTHPPSSDPYSVVFRITGPRRTHISLLELYPGVFTVEGAEERVAVNGATLEGADEHAAANGVTGTPWRTRTRPPLTTARYRRT</sequence>
<evidence type="ECO:0000313" key="3">
    <source>
        <dbReference type="Proteomes" id="UP000024635"/>
    </source>
</evidence>
<evidence type="ECO:0000256" key="1">
    <source>
        <dbReference type="SAM" id="MobiDB-lite"/>
    </source>
</evidence>
<organism evidence="2 3">
    <name type="scientific">Ancylostoma ceylanicum</name>
    <dbReference type="NCBI Taxonomy" id="53326"/>
    <lineage>
        <taxon>Eukaryota</taxon>
        <taxon>Metazoa</taxon>
        <taxon>Ecdysozoa</taxon>
        <taxon>Nematoda</taxon>
        <taxon>Chromadorea</taxon>
        <taxon>Rhabditida</taxon>
        <taxon>Rhabditina</taxon>
        <taxon>Rhabditomorpha</taxon>
        <taxon>Strongyloidea</taxon>
        <taxon>Ancylostomatidae</taxon>
        <taxon>Ancylostomatinae</taxon>
        <taxon>Ancylostoma</taxon>
    </lineage>
</organism>